<feature type="binding site" evidence="8">
    <location>
        <position position="190"/>
    </location>
    <ligand>
        <name>ATP</name>
        <dbReference type="ChEBI" id="CHEBI:30616"/>
    </ligand>
</feature>
<feature type="active site" description="Proton acceptor" evidence="8">
    <location>
        <position position="180"/>
    </location>
</feature>
<evidence type="ECO:0000256" key="7">
    <source>
        <dbReference type="ARBA" id="ARBA00022842"/>
    </source>
</evidence>
<dbReference type="SUPFAM" id="SSF56112">
    <property type="entry name" value="Protein kinase-like (PK-like)"/>
    <property type="match status" value="1"/>
</dbReference>
<accession>A0ABQ0NYL1</accession>
<dbReference type="Pfam" id="PF02696">
    <property type="entry name" value="SelO"/>
    <property type="match status" value="1"/>
</dbReference>
<dbReference type="PANTHER" id="PTHR32057:SF14">
    <property type="entry name" value="PROTEIN ADENYLYLTRANSFERASE SELO, MITOCHONDRIAL"/>
    <property type="match status" value="1"/>
</dbReference>
<feature type="binding site" evidence="8">
    <location>
        <position position="181"/>
    </location>
    <ligand>
        <name>Mg(2+)</name>
        <dbReference type="ChEBI" id="CHEBI:18420"/>
    </ligand>
</feature>
<comment type="similarity">
    <text evidence="1 8">Belongs to the SELO family.</text>
</comment>
<proteinExistence type="inferred from homology"/>
<evidence type="ECO:0000256" key="3">
    <source>
        <dbReference type="ARBA" id="ARBA00022695"/>
    </source>
</evidence>
<dbReference type="EC" id="2.7.7.-" evidence="8"/>
<dbReference type="EMBL" id="BAQD01000014">
    <property type="protein sequence ID" value="GBQ06667.1"/>
    <property type="molecule type" value="Genomic_DNA"/>
</dbReference>
<comment type="catalytic activity">
    <reaction evidence="8">
        <text>L-threonyl-[protein] + ATP = 3-O-(5'-adenylyl)-L-threonyl-[protein] + diphosphate</text>
        <dbReference type="Rhea" id="RHEA:54292"/>
        <dbReference type="Rhea" id="RHEA-COMP:11060"/>
        <dbReference type="Rhea" id="RHEA-COMP:13847"/>
        <dbReference type="ChEBI" id="CHEBI:30013"/>
        <dbReference type="ChEBI" id="CHEBI:30616"/>
        <dbReference type="ChEBI" id="CHEBI:33019"/>
        <dbReference type="ChEBI" id="CHEBI:138113"/>
        <dbReference type="EC" id="2.7.7.108"/>
    </reaction>
</comment>
<sequence length="421" mass="47044">MAYAGHQFGHFVPSLGDGRAMLVGELTAPDGTLYDLHLKGTGPTMFSRGGDGYCALGPALREYLVSDAMAALGIPTARALAVLSTGETVERDGQARPGAVVARVAKSHIRVGTFQYAAAHGGLSTVRALADFTIQRLFPEINPHDPQRYLTMLTQTVHRQAALVARWMGVGFIHGVLNTDNCTLSGETLDYGPCAFLDTYDPLKSFSFVDQHGRYAYGRQPHITLWNLCRLAECLVPLIDTDEERAIGQVQDVLKEFDRLFHQEWLTAFRQKLGLETQHEDDVRLLEHFLSTMHQGDADFTQFFRALSGEAPVLHDNYHAVRETLRHHHGHMDLCRTELLHRLEKETRSPQERHEAMLKTNPRIIPRNHFVEQAIGAAYSGDMAPFHSLHQALRHPFDEADDGFDLPPTAEEQVTNTYCGT</sequence>
<feature type="binding site" evidence="8">
    <location>
        <position position="18"/>
    </location>
    <ligand>
        <name>ATP</name>
        <dbReference type="ChEBI" id="CHEBI:30616"/>
    </ligand>
</feature>
<dbReference type="EC" id="2.7.7.108" evidence="8"/>
<dbReference type="InterPro" id="IPR003846">
    <property type="entry name" value="SelO"/>
</dbReference>
<protein>
    <recommendedName>
        <fullName evidence="8">Protein nucleotidyltransferase YdiU</fullName>
        <ecNumber evidence="8">2.7.7.-</ecNumber>
    </recommendedName>
    <alternativeName>
        <fullName evidence="8">Protein adenylyltransferase YdiU</fullName>
        <ecNumber evidence="8">2.7.7.108</ecNumber>
    </alternativeName>
    <alternativeName>
        <fullName evidence="8">Protein uridylyltransferase YdiU</fullName>
        <ecNumber evidence="8">2.7.7.-</ecNumber>
    </alternativeName>
</protein>
<comment type="caution">
    <text evidence="9">The sequence shown here is derived from an EMBL/GenBank/DDBJ whole genome shotgun (WGS) entry which is preliminary data.</text>
</comment>
<dbReference type="Proteomes" id="UP001062901">
    <property type="component" value="Unassembled WGS sequence"/>
</dbReference>
<evidence type="ECO:0000313" key="9">
    <source>
        <dbReference type="EMBL" id="GBQ06667.1"/>
    </source>
</evidence>
<feature type="binding site" evidence="8">
    <location>
        <position position="16"/>
    </location>
    <ligand>
        <name>ATP</name>
        <dbReference type="ChEBI" id="CHEBI:30616"/>
    </ligand>
</feature>
<keyword evidence="3 8" id="KW-0548">Nucleotidyltransferase</keyword>
<feature type="binding site" evidence="8">
    <location>
        <position position="19"/>
    </location>
    <ligand>
        <name>ATP</name>
        <dbReference type="ChEBI" id="CHEBI:30616"/>
    </ligand>
</feature>
<keyword evidence="8" id="KW-0464">Manganese</keyword>
<dbReference type="InterPro" id="IPR011009">
    <property type="entry name" value="Kinase-like_dom_sf"/>
</dbReference>
<comment type="catalytic activity">
    <reaction evidence="8">
        <text>L-seryl-[protein] + UTP = O-(5'-uridylyl)-L-seryl-[protein] + diphosphate</text>
        <dbReference type="Rhea" id="RHEA:64604"/>
        <dbReference type="Rhea" id="RHEA-COMP:9863"/>
        <dbReference type="Rhea" id="RHEA-COMP:16635"/>
        <dbReference type="ChEBI" id="CHEBI:29999"/>
        <dbReference type="ChEBI" id="CHEBI:33019"/>
        <dbReference type="ChEBI" id="CHEBI:46398"/>
        <dbReference type="ChEBI" id="CHEBI:156051"/>
    </reaction>
</comment>
<keyword evidence="6 8" id="KW-0067">ATP-binding</keyword>
<comment type="catalytic activity">
    <reaction evidence="8">
        <text>L-seryl-[protein] + ATP = 3-O-(5'-adenylyl)-L-seryl-[protein] + diphosphate</text>
        <dbReference type="Rhea" id="RHEA:58120"/>
        <dbReference type="Rhea" id="RHEA-COMP:9863"/>
        <dbReference type="Rhea" id="RHEA-COMP:15073"/>
        <dbReference type="ChEBI" id="CHEBI:29999"/>
        <dbReference type="ChEBI" id="CHEBI:30616"/>
        <dbReference type="ChEBI" id="CHEBI:33019"/>
        <dbReference type="ChEBI" id="CHEBI:142516"/>
        <dbReference type="EC" id="2.7.7.108"/>
    </reaction>
</comment>
<keyword evidence="5 8" id="KW-0547">Nucleotide-binding</keyword>
<evidence type="ECO:0000256" key="6">
    <source>
        <dbReference type="ARBA" id="ARBA00022840"/>
    </source>
</evidence>
<evidence type="ECO:0000256" key="2">
    <source>
        <dbReference type="ARBA" id="ARBA00022679"/>
    </source>
</evidence>
<comment type="catalytic activity">
    <reaction evidence="8">
        <text>L-tyrosyl-[protein] + ATP = O-(5'-adenylyl)-L-tyrosyl-[protein] + diphosphate</text>
        <dbReference type="Rhea" id="RHEA:54288"/>
        <dbReference type="Rhea" id="RHEA-COMP:10136"/>
        <dbReference type="Rhea" id="RHEA-COMP:13846"/>
        <dbReference type="ChEBI" id="CHEBI:30616"/>
        <dbReference type="ChEBI" id="CHEBI:33019"/>
        <dbReference type="ChEBI" id="CHEBI:46858"/>
        <dbReference type="ChEBI" id="CHEBI:83624"/>
        <dbReference type="EC" id="2.7.7.108"/>
    </reaction>
</comment>
<dbReference type="NCBIfam" id="NF000658">
    <property type="entry name" value="PRK00029.1"/>
    <property type="match status" value="1"/>
</dbReference>
<evidence type="ECO:0000256" key="4">
    <source>
        <dbReference type="ARBA" id="ARBA00022723"/>
    </source>
</evidence>
<evidence type="ECO:0000256" key="5">
    <source>
        <dbReference type="ARBA" id="ARBA00022741"/>
    </source>
</evidence>
<keyword evidence="7 8" id="KW-0460">Magnesium</keyword>
<reference evidence="9" key="1">
    <citation type="submission" date="2013-04" db="EMBL/GenBank/DDBJ databases">
        <title>The genome sequencing project of 58 acetic acid bacteria.</title>
        <authorList>
            <person name="Okamoto-Kainuma A."/>
            <person name="Ishikawa M."/>
            <person name="Umino S."/>
            <person name="Koizumi Y."/>
            <person name="Shiwa Y."/>
            <person name="Yoshikawa H."/>
            <person name="Matsutani M."/>
            <person name="Matsushita K."/>
        </authorList>
    </citation>
    <scope>NUCLEOTIDE SEQUENCE</scope>
    <source>
        <strain evidence="9">DSM 15669</strain>
    </source>
</reference>
<dbReference type="HAMAP" id="MF_00692">
    <property type="entry name" value="SelO"/>
    <property type="match status" value="1"/>
</dbReference>
<gene>
    <name evidence="8" type="primary">ydiU</name>
    <name evidence="8" type="synonym">selO</name>
    <name evidence="9" type="ORF">AA15669_1037</name>
</gene>
<feature type="binding site" evidence="8">
    <location>
        <position position="190"/>
    </location>
    <ligand>
        <name>Mg(2+)</name>
        <dbReference type="ChEBI" id="CHEBI:18420"/>
    </ligand>
</feature>
<comment type="cofactor">
    <cofactor evidence="8">
        <name>Mg(2+)</name>
        <dbReference type="ChEBI" id="CHEBI:18420"/>
    </cofactor>
    <cofactor evidence="8">
        <name>Mn(2+)</name>
        <dbReference type="ChEBI" id="CHEBI:29035"/>
    </cofactor>
</comment>
<feature type="binding site" evidence="8">
    <location>
        <position position="52"/>
    </location>
    <ligand>
        <name>ATP</name>
        <dbReference type="ChEBI" id="CHEBI:30616"/>
    </ligand>
</feature>
<comment type="catalytic activity">
    <reaction evidence="8">
        <text>L-histidyl-[protein] + UTP = N(tele)-(5'-uridylyl)-L-histidyl-[protein] + diphosphate</text>
        <dbReference type="Rhea" id="RHEA:83891"/>
        <dbReference type="Rhea" id="RHEA-COMP:9745"/>
        <dbReference type="Rhea" id="RHEA-COMP:20239"/>
        <dbReference type="ChEBI" id="CHEBI:29979"/>
        <dbReference type="ChEBI" id="CHEBI:33019"/>
        <dbReference type="ChEBI" id="CHEBI:46398"/>
        <dbReference type="ChEBI" id="CHEBI:233474"/>
    </reaction>
</comment>
<evidence type="ECO:0000313" key="10">
    <source>
        <dbReference type="Proteomes" id="UP001062901"/>
    </source>
</evidence>
<comment type="catalytic activity">
    <reaction evidence="8">
        <text>L-tyrosyl-[protein] + UTP = O-(5'-uridylyl)-L-tyrosyl-[protein] + diphosphate</text>
        <dbReference type="Rhea" id="RHEA:83887"/>
        <dbReference type="Rhea" id="RHEA-COMP:10136"/>
        <dbReference type="Rhea" id="RHEA-COMP:20238"/>
        <dbReference type="ChEBI" id="CHEBI:33019"/>
        <dbReference type="ChEBI" id="CHEBI:46398"/>
        <dbReference type="ChEBI" id="CHEBI:46858"/>
        <dbReference type="ChEBI" id="CHEBI:90602"/>
    </reaction>
</comment>
<keyword evidence="4 8" id="KW-0479">Metal-binding</keyword>
<feature type="binding site" evidence="8">
    <location>
        <position position="110"/>
    </location>
    <ligand>
        <name>ATP</name>
        <dbReference type="ChEBI" id="CHEBI:30616"/>
    </ligand>
</feature>
<feature type="binding site" evidence="8">
    <location>
        <position position="39"/>
    </location>
    <ligand>
        <name>ATP</name>
        <dbReference type="ChEBI" id="CHEBI:30616"/>
    </ligand>
</feature>
<feature type="binding site" evidence="8">
    <location>
        <position position="51"/>
    </location>
    <ligand>
        <name>ATP</name>
        <dbReference type="ChEBI" id="CHEBI:30616"/>
    </ligand>
</feature>
<evidence type="ECO:0000256" key="8">
    <source>
        <dbReference type="HAMAP-Rule" id="MF_00692"/>
    </source>
</evidence>
<name>A0ABQ0NYL1_9PROT</name>
<keyword evidence="10" id="KW-1185">Reference proteome</keyword>
<comment type="function">
    <text evidence="8">Nucleotidyltransferase involved in the post-translational modification of proteins. It can catalyze the addition of adenosine monophosphate (AMP) or uridine monophosphate (UMP) to a protein, resulting in modifications known as AMPylation and UMPylation.</text>
</comment>
<keyword evidence="2 8" id="KW-0808">Transferase</keyword>
<organism evidence="9 10">
    <name type="scientific">Saccharibacter floricola DSM 15669</name>
    <dbReference type="NCBI Taxonomy" id="1123227"/>
    <lineage>
        <taxon>Bacteria</taxon>
        <taxon>Pseudomonadati</taxon>
        <taxon>Pseudomonadota</taxon>
        <taxon>Alphaproteobacteria</taxon>
        <taxon>Acetobacterales</taxon>
        <taxon>Acetobacteraceae</taxon>
        <taxon>Saccharibacter</taxon>
    </lineage>
</organism>
<feature type="binding site" evidence="8">
    <location>
        <position position="103"/>
    </location>
    <ligand>
        <name>ATP</name>
        <dbReference type="ChEBI" id="CHEBI:30616"/>
    </ligand>
</feature>
<evidence type="ECO:0000256" key="1">
    <source>
        <dbReference type="ARBA" id="ARBA00009747"/>
    </source>
</evidence>
<dbReference type="PANTHER" id="PTHR32057">
    <property type="entry name" value="PROTEIN ADENYLYLTRANSFERASE SELO, MITOCHONDRIAL"/>
    <property type="match status" value="1"/>
</dbReference>